<dbReference type="Proteomes" id="UP001057452">
    <property type="component" value="Chromosome 10"/>
</dbReference>
<evidence type="ECO:0000313" key="2">
    <source>
        <dbReference type="Proteomes" id="UP001057452"/>
    </source>
</evidence>
<comment type="caution">
    <text evidence="1">The sequence shown here is derived from an EMBL/GenBank/DDBJ whole genome shotgun (WGS) entry which is preliminary data.</text>
</comment>
<keyword evidence="2" id="KW-1185">Reference proteome</keyword>
<reference evidence="1" key="1">
    <citation type="submission" date="2022-05" db="EMBL/GenBank/DDBJ databases">
        <title>Chromosome-level genome of Chaenocephalus aceratus.</title>
        <authorList>
            <person name="Park H."/>
        </authorList>
    </citation>
    <scope>NUCLEOTIDE SEQUENCE</scope>
    <source>
        <strain evidence="1">KU_202001</strain>
    </source>
</reference>
<organism evidence="1 2">
    <name type="scientific">Chaenocephalus aceratus</name>
    <name type="common">Blackfin icefish</name>
    <name type="synonym">Chaenichthys aceratus</name>
    <dbReference type="NCBI Taxonomy" id="36190"/>
    <lineage>
        <taxon>Eukaryota</taxon>
        <taxon>Metazoa</taxon>
        <taxon>Chordata</taxon>
        <taxon>Craniata</taxon>
        <taxon>Vertebrata</taxon>
        <taxon>Euteleostomi</taxon>
        <taxon>Actinopterygii</taxon>
        <taxon>Neopterygii</taxon>
        <taxon>Teleostei</taxon>
        <taxon>Neoteleostei</taxon>
        <taxon>Acanthomorphata</taxon>
        <taxon>Eupercaria</taxon>
        <taxon>Perciformes</taxon>
        <taxon>Notothenioidei</taxon>
        <taxon>Channichthyidae</taxon>
        <taxon>Chaenocephalus</taxon>
    </lineage>
</organism>
<accession>A0ACB9X058</accession>
<gene>
    <name evidence="1" type="ORF">KUCAC02_004961</name>
</gene>
<dbReference type="EMBL" id="CM043794">
    <property type="protein sequence ID" value="KAI4819725.1"/>
    <property type="molecule type" value="Genomic_DNA"/>
</dbReference>
<sequence>MEEERRMKEEIRKQHKESSEGEKAGDKGEMEEARRMKEEIRKQKKETSELNAASTRQHYGEEQHDLFTGKR</sequence>
<evidence type="ECO:0000313" key="1">
    <source>
        <dbReference type="EMBL" id="KAI4819725.1"/>
    </source>
</evidence>
<protein>
    <submittedName>
        <fullName evidence="1">Uncharacterized protein</fullName>
    </submittedName>
</protein>
<name>A0ACB9X058_CHAAC</name>
<proteinExistence type="predicted"/>